<dbReference type="InterPro" id="IPR007630">
    <property type="entry name" value="RNA_pol_sigma70_r4"/>
</dbReference>
<dbReference type="GO" id="GO:0003700">
    <property type="term" value="F:DNA-binding transcription factor activity"/>
    <property type="evidence" value="ECO:0007669"/>
    <property type="project" value="InterPro"/>
</dbReference>
<feature type="domain" description="RNA polymerase sigma-70 region 4" evidence="1">
    <location>
        <begin position="228"/>
        <end position="265"/>
    </location>
</feature>
<organism evidence="2 3">
    <name type="scientific">Jejuia pallidilutea</name>
    <dbReference type="NCBI Taxonomy" id="504487"/>
    <lineage>
        <taxon>Bacteria</taxon>
        <taxon>Pseudomonadati</taxon>
        <taxon>Bacteroidota</taxon>
        <taxon>Flavobacteriia</taxon>
        <taxon>Flavobacteriales</taxon>
        <taxon>Flavobacteriaceae</taxon>
        <taxon>Jejuia</taxon>
    </lineage>
</organism>
<dbReference type="Proteomes" id="UP000029646">
    <property type="component" value="Unassembled WGS sequence"/>
</dbReference>
<sequence length="295" mass="35150">MTIDEIYKKEEISVRSYHVCKYNELNSISDLKKYYYKNKSFEKLRNCGRKSNEELIELCNKYRDEFLANRELEIKKENSLKNIISNLTRIQREVINSFILVNTNSLSVRSKNAISLHLKRNFRIKNFAEKIFFNSVDIKHWKNIGAKSIPEIELYISTIRDFVKEVSESNEERKLISLKNNFLIQRTFSISKIPKEVLETESIFLLVDFLLNQNALFDKTQTTIIKNALKLYQNQEELSLDEIAEKVNLTRERVRQIRKLCIDNLFNKLLFIQNFDDDLHQKYGLDIENHHLEIE</sequence>
<comment type="caution">
    <text evidence="2">The sequence shown here is derived from an EMBL/GenBank/DDBJ whole genome shotgun (WGS) entry which is preliminary data.</text>
</comment>
<protein>
    <recommendedName>
        <fullName evidence="1">RNA polymerase sigma-70 region 4 domain-containing protein</fullName>
    </recommendedName>
</protein>
<evidence type="ECO:0000259" key="1">
    <source>
        <dbReference type="Pfam" id="PF04545"/>
    </source>
</evidence>
<evidence type="ECO:0000313" key="3">
    <source>
        <dbReference type="Proteomes" id="UP000029646"/>
    </source>
</evidence>
<dbReference type="Pfam" id="PF04545">
    <property type="entry name" value="Sigma70_r4"/>
    <property type="match status" value="1"/>
</dbReference>
<accession>A0A090WCH1</accession>
<proteinExistence type="predicted"/>
<dbReference type="GO" id="GO:0006352">
    <property type="term" value="P:DNA-templated transcription initiation"/>
    <property type="evidence" value="ECO:0007669"/>
    <property type="project" value="InterPro"/>
</dbReference>
<dbReference type="SUPFAM" id="SSF88659">
    <property type="entry name" value="Sigma3 and sigma4 domains of RNA polymerase sigma factors"/>
    <property type="match status" value="1"/>
</dbReference>
<dbReference type="InterPro" id="IPR036388">
    <property type="entry name" value="WH-like_DNA-bd_sf"/>
</dbReference>
<dbReference type="SUPFAM" id="SSF47789">
    <property type="entry name" value="C-terminal domain of RNA polymerase alpha subunit"/>
    <property type="match status" value="1"/>
</dbReference>
<dbReference type="Gene3D" id="1.10.150.20">
    <property type="entry name" value="5' to 3' exonuclease, C-terminal subdomain"/>
    <property type="match status" value="1"/>
</dbReference>
<gene>
    <name evidence="2" type="ORF">JCM19302_286</name>
</gene>
<dbReference type="EMBL" id="BBNS01000041">
    <property type="protein sequence ID" value="GAL73124.1"/>
    <property type="molecule type" value="Genomic_DNA"/>
</dbReference>
<reference evidence="2 3" key="1">
    <citation type="journal article" date="2014" name="Genome Announc.">
        <title>Draft Genome Sequence of Marine Flavobacterium Jejuia pallidilutea Strain 11shimoA1 and Pigmentation Mutants.</title>
        <authorList>
            <person name="Takatani N."/>
            <person name="Nakanishi M."/>
            <person name="Meirelles P."/>
            <person name="Mino S."/>
            <person name="Suda W."/>
            <person name="Oshima K."/>
            <person name="Hattori M."/>
            <person name="Ohkuma M."/>
            <person name="Hosokawa M."/>
            <person name="Miyashita K."/>
            <person name="Thompson F.L."/>
            <person name="Niwa A."/>
            <person name="Sawabe T."/>
            <person name="Sawabe T."/>
        </authorList>
    </citation>
    <scope>NUCLEOTIDE SEQUENCE [LARGE SCALE GENOMIC DNA]</scope>
    <source>
        <strain evidence="3">JCM19302</strain>
    </source>
</reference>
<evidence type="ECO:0000313" key="2">
    <source>
        <dbReference type="EMBL" id="GAL73124.1"/>
    </source>
</evidence>
<name>A0A090WCH1_9FLAO</name>
<dbReference type="RefSeq" id="WP_042249636.1">
    <property type="nucleotide sequence ID" value="NZ_BBNS01000041.1"/>
</dbReference>
<dbReference type="AlphaFoldDB" id="A0A090WCH1"/>
<dbReference type="InterPro" id="IPR013324">
    <property type="entry name" value="RNA_pol_sigma_r3/r4-like"/>
</dbReference>
<dbReference type="Gene3D" id="1.10.10.10">
    <property type="entry name" value="Winged helix-like DNA-binding domain superfamily/Winged helix DNA-binding domain"/>
    <property type="match status" value="1"/>
</dbReference>